<dbReference type="Proteomes" id="UP001239111">
    <property type="component" value="Chromosome 2"/>
</dbReference>
<accession>A0ACC2PBV6</accession>
<comment type="caution">
    <text evidence="1">The sequence shown here is derived from an EMBL/GenBank/DDBJ whole genome shotgun (WGS) entry which is preliminary data.</text>
</comment>
<dbReference type="EMBL" id="CM056742">
    <property type="protein sequence ID" value="KAJ8680074.1"/>
    <property type="molecule type" value="Genomic_DNA"/>
</dbReference>
<name>A0ACC2PBV6_9HYME</name>
<keyword evidence="2" id="KW-1185">Reference proteome</keyword>
<sequence length="244" mass="26955">MAVPPCTGVPTESMAQPRAPSHLRTGNGSERFGDKQVTLYAAVVEGGSGHPLILRTPRQESILETFTLSSQQYIIMPAASKSSLACTLETLHLDTPRERTLRWVVQTAAWADEPSPIITCYDTGRLAVVAARFSNLATDVPMDPEGALQRIPPTPAIRLRAHRFPHGQNSIFDIGQPHRRTSQPARGASWPHCPILVGNPAAAKVTPRGRCFPRIICTRLYRCRSHPDNFRQSLAKLVDVTRRR</sequence>
<proteinExistence type="predicted"/>
<evidence type="ECO:0000313" key="1">
    <source>
        <dbReference type="EMBL" id="KAJ8680074.1"/>
    </source>
</evidence>
<reference evidence="1" key="1">
    <citation type="submission" date="2023-04" db="EMBL/GenBank/DDBJ databases">
        <title>A chromosome-level genome assembly of the parasitoid wasp Eretmocerus hayati.</title>
        <authorList>
            <person name="Zhong Y."/>
            <person name="Liu S."/>
            <person name="Liu Y."/>
        </authorList>
    </citation>
    <scope>NUCLEOTIDE SEQUENCE</scope>
    <source>
        <strain evidence="1">ZJU_SS_LIU_2023</strain>
    </source>
</reference>
<protein>
    <submittedName>
        <fullName evidence="1">Uncharacterized protein</fullName>
    </submittedName>
</protein>
<gene>
    <name evidence="1" type="ORF">QAD02_015861</name>
</gene>
<evidence type="ECO:0000313" key="2">
    <source>
        <dbReference type="Proteomes" id="UP001239111"/>
    </source>
</evidence>
<organism evidence="1 2">
    <name type="scientific">Eretmocerus hayati</name>
    <dbReference type="NCBI Taxonomy" id="131215"/>
    <lineage>
        <taxon>Eukaryota</taxon>
        <taxon>Metazoa</taxon>
        <taxon>Ecdysozoa</taxon>
        <taxon>Arthropoda</taxon>
        <taxon>Hexapoda</taxon>
        <taxon>Insecta</taxon>
        <taxon>Pterygota</taxon>
        <taxon>Neoptera</taxon>
        <taxon>Endopterygota</taxon>
        <taxon>Hymenoptera</taxon>
        <taxon>Apocrita</taxon>
        <taxon>Proctotrupomorpha</taxon>
        <taxon>Chalcidoidea</taxon>
        <taxon>Aphelinidae</taxon>
        <taxon>Aphelininae</taxon>
        <taxon>Eretmocerus</taxon>
    </lineage>
</organism>